<comment type="subunit">
    <text evidence="2">Interacts with hair keratins.</text>
</comment>
<evidence type="ECO:0000256" key="3">
    <source>
        <dbReference type="ARBA" id="ARBA00022737"/>
    </source>
</evidence>
<dbReference type="PANTHER" id="PTHR23262">
    <property type="entry name" value="KERATIN ASSOCIATED PROTEIN"/>
    <property type="match status" value="1"/>
</dbReference>
<dbReference type="STRING" id="30522.A0A4W2F231"/>
<proteinExistence type="predicted"/>
<evidence type="ECO:0000313" key="5">
    <source>
        <dbReference type="Ensembl" id="ENSBIXP00000043443.1"/>
    </source>
</evidence>
<keyword evidence="4" id="KW-0416">Keratin</keyword>
<evidence type="ECO:0000256" key="2">
    <source>
        <dbReference type="ARBA" id="ARBA00011662"/>
    </source>
</evidence>
<keyword evidence="3" id="KW-0677">Repeat</keyword>
<dbReference type="GO" id="GO:0005829">
    <property type="term" value="C:cytosol"/>
    <property type="evidence" value="ECO:0007669"/>
    <property type="project" value="UniProtKB-ARBA"/>
</dbReference>
<reference evidence="5" key="2">
    <citation type="submission" date="2025-08" db="UniProtKB">
        <authorList>
            <consortium name="Ensembl"/>
        </authorList>
    </citation>
    <scope>IDENTIFICATION</scope>
</reference>
<comment type="function">
    <text evidence="1">In the hair cortex, hair keratin intermediate filaments are embedded in an interfilamentous matrix, consisting of hair keratin-associated proteins (KRTAP), which are essential for the formation of a rigid and resistant hair shaft through their extensive disulfide bond cross-linking with abundant cysteine residues of hair keratins. The matrix proteins include the high-sulfur and high-glycine-tyrosine keratins.</text>
</comment>
<dbReference type="InterPro" id="IPR002494">
    <property type="entry name" value="KAP"/>
</dbReference>
<dbReference type="AlphaFoldDB" id="A0A4W2F231"/>
<dbReference type="Proteomes" id="UP000314981">
    <property type="component" value="Chromosome 1"/>
</dbReference>
<sequence>MSDTCSLFPPFGDPWPSCLLPSQYFGLCDLEMVSSCQPSCCTSSPCQQACCEPICCTPVCCRPVCYTPVCCRPVCCRPICCTPVCCRPVCCTPVCCRPVCCTPVCCRPVCCEASPCSCNTCLKFHSHFHMGKDLLKDYILYFTYLLSMQI</sequence>
<dbReference type="Pfam" id="PF13885">
    <property type="entry name" value="Keratin_B2_2"/>
    <property type="match status" value="1"/>
</dbReference>
<name>A0A4W2F231_BOBOX</name>
<dbReference type="GO" id="GO:0045095">
    <property type="term" value="C:keratin filament"/>
    <property type="evidence" value="ECO:0007669"/>
    <property type="project" value="InterPro"/>
</dbReference>
<evidence type="ECO:0000256" key="4">
    <source>
        <dbReference type="ARBA" id="ARBA00022744"/>
    </source>
</evidence>
<reference evidence="5" key="3">
    <citation type="submission" date="2025-09" db="UniProtKB">
        <authorList>
            <consortium name="Ensembl"/>
        </authorList>
    </citation>
    <scope>IDENTIFICATION</scope>
</reference>
<evidence type="ECO:0000256" key="1">
    <source>
        <dbReference type="ARBA" id="ARBA00003327"/>
    </source>
</evidence>
<evidence type="ECO:0000313" key="6">
    <source>
        <dbReference type="Proteomes" id="UP000314981"/>
    </source>
</evidence>
<keyword evidence="6" id="KW-1185">Reference proteome</keyword>
<dbReference type="Ensembl" id="ENSBIXT00000042152.1">
    <property type="protein sequence ID" value="ENSBIXP00000043443.1"/>
    <property type="gene ID" value="ENSBIXG00000027549.1"/>
</dbReference>
<dbReference type="OMA" id="PDHCRPD"/>
<dbReference type="PANTHER" id="PTHR23262:SF50">
    <property type="entry name" value="KERATIN-ASSOCIATED PROTEIN 10-1"/>
    <property type="match status" value="1"/>
</dbReference>
<reference evidence="5 6" key="1">
    <citation type="submission" date="2018-11" db="EMBL/GenBank/DDBJ databases">
        <title>Haplotype-resolved cattle genomes.</title>
        <authorList>
            <person name="Low W.Y."/>
            <person name="Tearle R."/>
            <person name="Bickhart D.M."/>
            <person name="Rosen B.D."/>
            <person name="Koren S."/>
            <person name="Rhie A."/>
            <person name="Hiendleder S."/>
            <person name="Phillippy A.M."/>
            <person name="Smith T.P.L."/>
            <person name="Williams J.L."/>
        </authorList>
    </citation>
    <scope>NUCLEOTIDE SEQUENCE [LARGE SCALE GENOMIC DNA]</scope>
</reference>
<accession>A0A4W2F231</accession>
<protein>
    <submittedName>
        <fullName evidence="5">Uncharacterized protein</fullName>
    </submittedName>
</protein>
<organism evidence="5 6">
    <name type="scientific">Bos indicus x Bos taurus</name>
    <name type="common">Hybrid cattle</name>
    <dbReference type="NCBI Taxonomy" id="30522"/>
    <lineage>
        <taxon>Eukaryota</taxon>
        <taxon>Metazoa</taxon>
        <taxon>Chordata</taxon>
        <taxon>Craniata</taxon>
        <taxon>Vertebrata</taxon>
        <taxon>Euteleostomi</taxon>
        <taxon>Mammalia</taxon>
        <taxon>Eutheria</taxon>
        <taxon>Laurasiatheria</taxon>
        <taxon>Artiodactyla</taxon>
        <taxon>Ruminantia</taxon>
        <taxon>Pecora</taxon>
        <taxon>Bovidae</taxon>
        <taxon>Bovinae</taxon>
        <taxon>Bos</taxon>
    </lineage>
</organism>